<organism evidence="1 2">
    <name type="scientific">Segniliparus rotundus (strain ATCC BAA-972 / CDC 1076 / CIP 108378 / DSM 44985 / JCM 13578)</name>
    <dbReference type="NCBI Taxonomy" id="640132"/>
    <lineage>
        <taxon>Bacteria</taxon>
        <taxon>Bacillati</taxon>
        <taxon>Actinomycetota</taxon>
        <taxon>Actinomycetes</taxon>
        <taxon>Mycobacteriales</taxon>
        <taxon>Segniliparaceae</taxon>
        <taxon>Segniliparus</taxon>
    </lineage>
</organism>
<dbReference type="KEGG" id="srt:Srot_1181"/>
<accession>D6ZFC8</accession>
<gene>
    <name evidence="1" type="ordered locus">Srot_1181</name>
</gene>
<dbReference type="STRING" id="640132.Srot_1181"/>
<dbReference type="RefSeq" id="WP_013138108.1">
    <property type="nucleotide sequence ID" value="NC_014168.1"/>
</dbReference>
<dbReference type="Proteomes" id="UP000002247">
    <property type="component" value="Chromosome"/>
</dbReference>
<dbReference type="AlphaFoldDB" id="D6ZFC8"/>
<sequence length="128" mass="13923">MTTANTAEPDDPELVDPTPYRFDWDKAHGHVLLIEPLAKEDVETGQYGVKPAIRANVVDVEHPTGPERAPDVLVFGAGLVKNLEEHCGRGWIGGRLGKEGKARVLEPLTQAEKADALHKAGALLRRSE</sequence>
<name>D6ZFC8_SEGRD</name>
<keyword evidence="2" id="KW-1185">Reference proteome</keyword>
<protein>
    <submittedName>
        <fullName evidence="1">Uncharacterized protein</fullName>
    </submittedName>
</protein>
<reference evidence="1 2" key="1">
    <citation type="journal article" date="2010" name="Stand. Genomic Sci.">
        <title>Complete genome sequence of Segniliparus rotundus type strain (CDC 1076).</title>
        <authorList>
            <person name="Sikorski J."/>
            <person name="Lapidus A."/>
            <person name="Copeland A."/>
            <person name="Misra M."/>
            <person name="Glavina Del Rio T."/>
            <person name="Nolan M."/>
            <person name="Lucas S."/>
            <person name="Chen F."/>
            <person name="Tice H."/>
            <person name="Cheng J.F."/>
            <person name="Jando M."/>
            <person name="Schneider S."/>
            <person name="Bruce D."/>
            <person name="Goodwin L."/>
            <person name="Pitluck S."/>
            <person name="Liolios K."/>
            <person name="Mikhailova N."/>
            <person name="Pati A."/>
            <person name="Ivanova N."/>
            <person name="Mavromatis K."/>
            <person name="Chen A."/>
            <person name="Palaniappan K."/>
            <person name="Chertkov O."/>
            <person name="Land M."/>
            <person name="Hauser L."/>
            <person name="Chang Y.J."/>
            <person name="Jeffries C.D."/>
            <person name="Brettin T."/>
            <person name="Detter J.C."/>
            <person name="Han C."/>
            <person name="Rohde M."/>
            <person name="Goker M."/>
            <person name="Bristow J."/>
            <person name="Eisen J.A."/>
            <person name="Markowitz V."/>
            <person name="Hugenholtz P."/>
            <person name="Kyrpides N.C."/>
            <person name="Klenk H.P."/>
        </authorList>
    </citation>
    <scope>NUCLEOTIDE SEQUENCE [LARGE SCALE GENOMIC DNA]</scope>
    <source>
        <strain evidence="2">ATCC BAA-972 / CDC 1076 / CIP 108378 / DSM 44985 / JCM 13578</strain>
    </source>
</reference>
<dbReference type="EMBL" id="CP001958">
    <property type="protein sequence ID" value="ADG97652.1"/>
    <property type="molecule type" value="Genomic_DNA"/>
</dbReference>
<evidence type="ECO:0000313" key="1">
    <source>
        <dbReference type="EMBL" id="ADG97652.1"/>
    </source>
</evidence>
<evidence type="ECO:0000313" key="2">
    <source>
        <dbReference type="Proteomes" id="UP000002247"/>
    </source>
</evidence>
<dbReference type="HOGENOM" id="CLU_1958044_0_0_11"/>
<proteinExistence type="predicted"/>